<evidence type="ECO:0000313" key="2">
    <source>
        <dbReference type="Proteomes" id="UP000217790"/>
    </source>
</evidence>
<proteinExistence type="predicted"/>
<dbReference type="AlphaFoldDB" id="A0A2H3D272"/>
<dbReference type="EMBL" id="KZ293709">
    <property type="protein sequence ID" value="PBK83107.1"/>
    <property type="molecule type" value="Genomic_DNA"/>
</dbReference>
<keyword evidence="2" id="KW-1185">Reference proteome</keyword>
<name>A0A2H3D272_ARMGA</name>
<reference evidence="2" key="1">
    <citation type="journal article" date="2017" name="Nat. Ecol. Evol.">
        <title>Genome expansion and lineage-specific genetic innovations in the forest pathogenic fungi Armillaria.</title>
        <authorList>
            <person name="Sipos G."/>
            <person name="Prasanna A.N."/>
            <person name="Walter M.C."/>
            <person name="O'Connor E."/>
            <person name="Balint B."/>
            <person name="Krizsan K."/>
            <person name="Kiss B."/>
            <person name="Hess J."/>
            <person name="Varga T."/>
            <person name="Slot J."/>
            <person name="Riley R."/>
            <person name="Boka B."/>
            <person name="Rigling D."/>
            <person name="Barry K."/>
            <person name="Lee J."/>
            <person name="Mihaltcheva S."/>
            <person name="LaButti K."/>
            <person name="Lipzen A."/>
            <person name="Waldron R."/>
            <person name="Moloney N.M."/>
            <person name="Sperisen C."/>
            <person name="Kredics L."/>
            <person name="Vagvoelgyi C."/>
            <person name="Patrignani A."/>
            <person name="Fitzpatrick D."/>
            <person name="Nagy I."/>
            <person name="Doyle S."/>
            <person name="Anderson J.B."/>
            <person name="Grigoriev I.V."/>
            <person name="Gueldener U."/>
            <person name="Muensterkoetter M."/>
            <person name="Nagy L.G."/>
        </authorList>
    </citation>
    <scope>NUCLEOTIDE SEQUENCE [LARGE SCALE GENOMIC DNA]</scope>
    <source>
        <strain evidence="2">Ar21-2</strain>
    </source>
</reference>
<gene>
    <name evidence="1" type="ORF">ARMGADRAFT_1089665</name>
</gene>
<dbReference type="Proteomes" id="UP000217790">
    <property type="component" value="Unassembled WGS sequence"/>
</dbReference>
<organism evidence="1 2">
    <name type="scientific">Armillaria gallica</name>
    <name type="common">Bulbous honey fungus</name>
    <name type="synonym">Armillaria bulbosa</name>
    <dbReference type="NCBI Taxonomy" id="47427"/>
    <lineage>
        <taxon>Eukaryota</taxon>
        <taxon>Fungi</taxon>
        <taxon>Dikarya</taxon>
        <taxon>Basidiomycota</taxon>
        <taxon>Agaricomycotina</taxon>
        <taxon>Agaricomycetes</taxon>
        <taxon>Agaricomycetidae</taxon>
        <taxon>Agaricales</taxon>
        <taxon>Marasmiineae</taxon>
        <taxon>Physalacriaceae</taxon>
        <taxon>Armillaria</taxon>
    </lineage>
</organism>
<dbReference type="InParanoid" id="A0A2H3D272"/>
<accession>A0A2H3D272</accession>
<evidence type="ECO:0000313" key="1">
    <source>
        <dbReference type="EMBL" id="PBK83107.1"/>
    </source>
</evidence>
<sequence>MTVAARTTNMATGTKDCTWESVFEHKKDFRGWNKDKCTPYNHKDFDKVTFEIVYSRDESYDKFICKLFVEVIDIKTWEDD</sequence>
<protein>
    <submittedName>
        <fullName evidence="1">Uncharacterized protein</fullName>
    </submittedName>
</protein>
<dbReference type="OrthoDB" id="10400209at2759"/>